<sequence length="251" mass="27778">MSLHKECVSGVKHEGTAEGNIVKMGNWDVYVALPKGDYPKDKAILFFTDVFGVQLINNQLMADDFAKNGFQVYMPDYFKGDPIPEDALTNPDRKFDRESWMKNHNADTAWPAVREVMESLKGKGITGFGAVGFCFGAPFVMTLAQENAIKAGVFTHPSRLKVPDDLNTLLEKSSVPVLFNTCEVDQAFPIESQAKADELLGDGKYKPGYLRTYWKGCTHGFAVRGDISKPEIKAGKEGAFKATAEFFMVNV</sequence>
<dbReference type="STRING" id="27342.A0A0H2RB74"/>
<gene>
    <name evidence="2" type="ORF">SCHPADRAFT_680197</name>
</gene>
<dbReference type="Gene3D" id="3.40.50.1820">
    <property type="entry name" value="alpha/beta hydrolase"/>
    <property type="match status" value="1"/>
</dbReference>
<dbReference type="Proteomes" id="UP000053477">
    <property type="component" value="Unassembled WGS sequence"/>
</dbReference>
<dbReference type="InterPro" id="IPR002925">
    <property type="entry name" value="Dienelactn_hydro"/>
</dbReference>
<dbReference type="AlphaFoldDB" id="A0A0H2RB74"/>
<dbReference type="PANTHER" id="PTHR17630">
    <property type="entry name" value="DIENELACTONE HYDROLASE"/>
    <property type="match status" value="1"/>
</dbReference>
<feature type="domain" description="Dienelactone hydrolase" evidence="1">
    <location>
        <begin position="28"/>
        <end position="247"/>
    </location>
</feature>
<keyword evidence="3" id="KW-1185">Reference proteome</keyword>
<dbReference type="SUPFAM" id="SSF53474">
    <property type="entry name" value="alpha/beta-Hydrolases"/>
    <property type="match status" value="1"/>
</dbReference>
<name>A0A0H2RB74_9AGAM</name>
<proteinExistence type="predicted"/>
<evidence type="ECO:0000313" key="2">
    <source>
        <dbReference type="EMBL" id="KLO06748.1"/>
    </source>
</evidence>
<keyword evidence="2" id="KW-0378">Hydrolase</keyword>
<accession>A0A0H2RB74</accession>
<dbReference type="OrthoDB" id="17560at2759"/>
<organism evidence="2 3">
    <name type="scientific">Schizopora paradoxa</name>
    <dbReference type="NCBI Taxonomy" id="27342"/>
    <lineage>
        <taxon>Eukaryota</taxon>
        <taxon>Fungi</taxon>
        <taxon>Dikarya</taxon>
        <taxon>Basidiomycota</taxon>
        <taxon>Agaricomycotina</taxon>
        <taxon>Agaricomycetes</taxon>
        <taxon>Hymenochaetales</taxon>
        <taxon>Schizoporaceae</taxon>
        <taxon>Schizopora</taxon>
    </lineage>
</organism>
<evidence type="ECO:0000313" key="3">
    <source>
        <dbReference type="Proteomes" id="UP000053477"/>
    </source>
</evidence>
<dbReference type="InterPro" id="IPR029058">
    <property type="entry name" value="AB_hydrolase_fold"/>
</dbReference>
<evidence type="ECO:0000259" key="1">
    <source>
        <dbReference type="Pfam" id="PF01738"/>
    </source>
</evidence>
<reference evidence="2 3" key="1">
    <citation type="submission" date="2015-04" db="EMBL/GenBank/DDBJ databases">
        <title>Complete genome sequence of Schizopora paradoxa KUC8140, a cosmopolitan wood degrader in East Asia.</title>
        <authorList>
            <consortium name="DOE Joint Genome Institute"/>
            <person name="Min B."/>
            <person name="Park H."/>
            <person name="Jang Y."/>
            <person name="Kim J.-J."/>
            <person name="Kim K.H."/>
            <person name="Pangilinan J."/>
            <person name="Lipzen A."/>
            <person name="Riley R."/>
            <person name="Grigoriev I.V."/>
            <person name="Spatafora J.W."/>
            <person name="Choi I.-G."/>
        </authorList>
    </citation>
    <scope>NUCLEOTIDE SEQUENCE [LARGE SCALE GENOMIC DNA]</scope>
    <source>
        <strain evidence="2 3">KUC8140</strain>
    </source>
</reference>
<dbReference type="InParanoid" id="A0A0H2RB74"/>
<protein>
    <submittedName>
        <fullName evidence="2">Alpha/beta-hydrolase</fullName>
    </submittedName>
</protein>
<dbReference type="EMBL" id="KQ086184">
    <property type="protein sequence ID" value="KLO06748.1"/>
    <property type="molecule type" value="Genomic_DNA"/>
</dbReference>
<dbReference type="Pfam" id="PF01738">
    <property type="entry name" value="DLH"/>
    <property type="match status" value="1"/>
</dbReference>
<dbReference type="PANTHER" id="PTHR17630:SF44">
    <property type="entry name" value="PROTEIN AIM2"/>
    <property type="match status" value="1"/>
</dbReference>
<dbReference type="GO" id="GO:0016787">
    <property type="term" value="F:hydrolase activity"/>
    <property type="evidence" value="ECO:0007669"/>
    <property type="project" value="UniProtKB-KW"/>
</dbReference>